<evidence type="ECO:0000313" key="3">
    <source>
        <dbReference type="Proteomes" id="UP000831921"/>
    </source>
</evidence>
<dbReference type="InterPro" id="IPR014044">
    <property type="entry name" value="CAP_dom"/>
</dbReference>
<dbReference type="Pfam" id="PF00188">
    <property type="entry name" value="CAP"/>
    <property type="match status" value="1"/>
</dbReference>
<dbReference type="Proteomes" id="UP000831921">
    <property type="component" value="Chromosome"/>
</dbReference>
<accession>A0ABY5MSB7</accession>
<dbReference type="PRINTS" id="PR00837">
    <property type="entry name" value="V5TPXLIKE"/>
</dbReference>
<dbReference type="Gene3D" id="3.40.33.10">
    <property type="entry name" value="CAP"/>
    <property type="match status" value="1"/>
</dbReference>
<evidence type="ECO:0000313" key="2">
    <source>
        <dbReference type="EMBL" id="UUR06952.1"/>
    </source>
</evidence>
<protein>
    <submittedName>
        <fullName evidence="2">CAP domain-containing protein</fullName>
    </submittedName>
</protein>
<dbReference type="InterPro" id="IPR002413">
    <property type="entry name" value="V5_allergen-like"/>
</dbReference>
<keyword evidence="3" id="KW-1185">Reference proteome</keyword>
<dbReference type="EMBL" id="CP097253">
    <property type="protein sequence ID" value="UUR06952.1"/>
    <property type="molecule type" value="Genomic_DNA"/>
</dbReference>
<dbReference type="PANTHER" id="PTHR10334">
    <property type="entry name" value="CYSTEINE-RICH SECRETORY PROTEIN-RELATED"/>
    <property type="match status" value="1"/>
</dbReference>
<gene>
    <name evidence="2" type="ORF">M1K48_08265</name>
</gene>
<dbReference type="SUPFAM" id="SSF55797">
    <property type="entry name" value="PR-1-like"/>
    <property type="match status" value="1"/>
</dbReference>
<dbReference type="SMART" id="SM00198">
    <property type="entry name" value="SCP"/>
    <property type="match status" value="1"/>
</dbReference>
<reference evidence="2 3" key="1">
    <citation type="submission" date="2022-05" db="EMBL/GenBank/DDBJ databases">
        <title>S8-45 Sphingomonas ultraviolaceadurans.</title>
        <authorList>
            <person name="Liu Y."/>
        </authorList>
    </citation>
    <scope>NUCLEOTIDE SEQUENCE [LARGE SCALE GENOMIC DNA]</scope>
    <source>
        <strain evidence="2 3">S8-45</strain>
    </source>
</reference>
<dbReference type="InterPro" id="IPR001283">
    <property type="entry name" value="CRISP-related"/>
</dbReference>
<dbReference type="InterPro" id="IPR035940">
    <property type="entry name" value="CAP_sf"/>
</dbReference>
<proteinExistence type="predicted"/>
<name>A0ABY5MSB7_9SPHN</name>
<evidence type="ECO:0000259" key="1">
    <source>
        <dbReference type="SMART" id="SM00198"/>
    </source>
</evidence>
<dbReference type="RefSeq" id="WP_249454284.1">
    <property type="nucleotide sequence ID" value="NZ_CP097253.1"/>
</dbReference>
<sequence>MHVRRQGLGKLLLLLTAAPALIGSLGPRSNFDERLLAAHNRERTVMSVPPLQWDPELAAKSGEWADHLSRTGMFEHSPDDPEGERIGENIWGGTPDAYQPEMMVGLWIDEKKHYKAGTFPDNSRSGRVEQVAHYTQVIWRSTTHVGCAARRVGAEEVMVCRYRTAGNIYGQSVA</sequence>
<dbReference type="PRINTS" id="PR00838">
    <property type="entry name" value="V5ALLERGEN"/>
</dbReference>
<feature type="domain" description="SCP" evidence="1">
    <location>
        <begin position="30"/>
        <end position="170"/>
    </location>
</feature>
<organism evidence="2 3">
    <name type="scientific">Sphingomonas glaciei</name>
    <dbReference type="NCBI Taxonomy" id="2938948"/>
    <lineage>
        <taxon>Bacteria</taxon>
        <taxon>Pseudomonadati</taxon>
        <taxon>Pseudomonadota</taxon>
        <taxon>Alphaproteobacteria</taxon>
        <taxon>Sphingomonadales</taxon>
        <taxon>Sphingomonadaceae</taxon>
        <taxon>Sphingomonas</taxon>
    </lineage>
</organism>